<proteinExistence type="inferred from homology"/>
<evidence type="ECO:0000256" key="1">
    <source>
        <dbReference type="ARBA" id="ARBA00004123"/>
    </source>
</evidence>
<dbReference type="GO" id="GO:0000467">
    <property type="term" value="P:exonucleolytic trimming to generate mature 3'-end of 5.8S rRNA from tricistronic rRNA transcript (SSU-rRNA, 5.8S rRNA, LSU-rRNA)"/>
    <property type="evidence" value="ECO:0007669"/>
    <property type="project" value="TreeGrafter"/>
</dbReference>
<evidence type="ECO:0000256" key="3">
    <source>
        <dbReference type="ARBA" id="ARBA00022835"/>
    </source>
</evidence>
<evidence type="ECO:0000259" key="7">
    <source>
        <dbReference type="Pfam" id="PF21266"/>
    </source>
</evidence>
<dbReference type="SUPFAM" id="SSF50249">
    <property type="entry name" value="Nucleic acid-binding proteins"/>
    <property type="match status" value="1"/>
</dbReference>
<feature type="domain" description="Exosome complex component N-terminal" evidence="5">
    <location>
        <begin position="2"/>
        <end position="23"/>
    </location>
</feature>
<evidence type="ECO:0000313" key="8">
    <source>
        <dbReference type="EMBL" id="GMI27581.1"/>
    </source>
</evidence>
<dbReference type="GO" id="GO:0003723">
    <property type="term" value="F:RNA binding"/>
    <property type="evidence" value="ECO:0007669"/>
    <property type="project" value="UniProtKB-KW"/>
</dbReference>
<dbReference type="GO" id="GO:0000176">
    <property type="term" value="C:nuclear exosome (RNase complex)"/>
    <property type="evidence" value="ECO:0007669"/>
    <property type="project" value="TreeGrafter"/>
</dbReference>
<dbReference type="Proteomes" id="UP001165065">
    <property type="component" value="Unassembled WGS sequence"/>
</dbReference>
<protein>
    <recommendedName>
        <fullName evidence="10">Ribosomal RNA-processing protein 4</fullName>
    </recommendedName>
</protein>
<dbReference type="Pfam" id="PF21266">
    <property type="entry name" value="S1_RRP4"/>
    <property type="match status" value="1"/>
</dbReference>
<dbReference type="GO" id="GO:0071051">
    <property type="term" value="P:poly(A)-dependent snoRNA 3'-end processing"/>
    <property type="evidence" value="ECO:0007669"/>
    <property type="project" value="TreeGrafter"/>
</dbReference>
<dbReference type="CDD" id="cd05789">
    <property type="entry name" value="S1_Rrp4"/>
    <property type="match status" value="1"/>
</dbReference>
<dbReference type="GO" id="GO:0071038">
    <property type="term" value="P:TRAMP-dependent tRNA surveillance pathway"/>
    <property type="evidence" value="ECO:0007669"/>
    <property type="project" value="TreeGrafter"/>
</dbReference>
<dbReference type="InterPro" id="IPR036612">
    <property type="entry name" value="KH_dom_type_1_sf"/>
</dbReference>
<dbReference type="InterPro" id="IPR004088">
    <property type="entry name" value="KH_dom_type_1"/>
</dbReference>
<dbReference type="InterPro" id="IPR012340">
    <property type="entry name" value="NA-bd_OB-fold"/>
</dbReference>
<dbReference type="InterPro" id="IPR025721">
    <property type="entry name" value="Exosome_cplx_N_dom"/>
</dbReference>
<dbReference type="SUPFAM" id="SSF54791">
    <property type="entry name" value="Eukaryotic type KH-domain (KH-domain type I)"/>
    <property type="match status" value="1"/>
</dbReference>
<evidence type="ECO:0000259" key="6">
    <source>
        <dbReference type="Pfam" id="PF15985"/>
    </source>
</evidence>
<accession>A0A9W7G101</accession>
<dbReference type="Gene3D" id="2.40.50.140">
    <property type="entry name" value="Nucleic acid-binding proteins"/>
    <property type="match status" value="1"/>
</dbReference>
<dbReference type="Gene3D" id="2.40.50.100">
    <property type="match status" value="1"/>
</dbReference>
<dbReference type="Pfam" id="PF15985">
    <property type="entry name" value="KH_6"/>
    <property type="match status" value="1"/>
</dbReference>
<dbReference type="PANTHER" id="PTHR21321">
    <property type="entry name" value="PNAS-3 RELATED"/>
    <property type="match status" value="1"/>
</dbReference>
<dbReference type="GO" id="GO:0071035">
    <property type="term" value="P:nuclear polyadenylation-dependent rRNA catabolic process"/>
    <property type="evidence" value="ECO:0007669"/>
    <property type="project" value="TreeGrafter"/>
</dbReference>
<keyword evidence="3" id="KW-0271">Exosome</keyword>
<comment type="similarity">
    <text evidence="2">Belongs to the RRP4 family.</text>
</comment>
<evidence type="ECO:0000256" key="2">
    <source>
        <dbReference type="ARBA" id="ARBA00009155"/>
    </source>
</evidence>
<evidence type="ECO:0000256" key="4">
    <source>
        <dbReference type="ARBA" id="ARBA00022884"/>
    </source>
</evidence>
<feature type="domain" description="RRP4 S1" evidence="7">
    <location>
        <begin position="96"/>
        <end position="167"/>
    </location>
</feature>
<dbReference type="GO" id="GO:0071034">
    <property type="term" value="P:CUT catabolic process"/>
    <property type="evidence" value="ECO:0007669"/>
    <property type="project" value="TreeGrafter"/>
</dbReference>
<dbReference type="GO" id="GO:0000177">
    <property type="term" value="C:cytoplasmic exosome (RNase complex)"/>
    <property type="evidence" value="ECO:0007669"/>
    <property type="project" value="TreeGrafter"/>
</dbReference>
<sequence length="319" mass="35091">MLVVPGQVLTTDSGFLRGHGTYIEYYTKSTTDTMEDASALETDTGMIIDDDAQDDPPDSSTVQNSGQVKQRLVSSVLGYVSRVNKLISVHPLSPLYTGSVGDLVVGRVVEVQNSRWKVHVCSTHLGNLKLSSVNLPDGVQRVRNKEDTLNMRALFKEGDVVGGEVQQVNGDGTIQLHARSARYGKLSNGLLCSVPPCLVKRSKSHNLTLPTETPIDVLLGCNGNLWIQRHVELDKNKVEGVEDIEKRKKVHAETAVTASEREDLMRVKGAVECLRKVFRFVGKDTIMDVYQTSKREGIRVEDMGEPGNVVMCTEGTRRG</sequence>
<feature type="domain" description="K Homology" evidence="6">
    <location>
        <begin position="189"/>
        <end position="230"/>
    </location>
</feature>
<dbReference type="InterPro" id="IPR048565">
    <property type="entry name" value="S1_RRP4"/>
</dbReference>
<dbReference type="InterPro" id="IPR026699">
    <property type="entry name" value="Exosome_RNA_bind1/RRP40/RRP4"/>
</dbReference>
<dbReference type="OrthoDB" id="1650at2759"/>
<reference evidence="9" key="1">
    <citation type="journal article" date="2023" name="Commun. Biol.">
        <title>Genome analysis of Parmales, the sister group of diatoms, reveals the evolutionary specialization of diatoms from phago-mixotrophs to photoautotrophs.</title>
        <authorList>
            <person name="Ban H."/>
            <person name="Sato S."/>
            <person name="Yoshikawa S."/>
            <person name="Yamada K."/>
            <person name="Nakamura Y."/>
            <person name="Ichinomiya M."/>
            <person name="Sato N."/>
            <person name="Blanc-Mathieu R."/>
            <person name="Endo H."/>
            <person name="Kuwata A."/>
            <person name="Ogata H."/>
        </authorList>
    </citation>
    <scope>NUCLEOTIDE SEQUENCE [LARGE SCALE GENOMIC DNA]</scope>
</reference>
<organism evidence="8 9">
    <name type="scientific">Triparma columacea</name>
    <dbReference type="NCBI Taxonomy" id="722753"/>
    <lineage>
        <taxon>Eukaryota</taxon>
        <taxon>Sar</taxon>
        <taxon>Stramenopiles</taxon>
        <taxon>Ochrophyta</taxon>
        <taxon>Bolidophyceae</taxon>
        <taxon>Parmales</taxon>
        <taxon>Triparmaceae</taxon>
        <taxon>Triparma</taxon>
    </lineage>
</organism>
<dbReference type="PANTHER" id="PTHR21321:SF4">
    <property type="entry name" value="EXOSOME COMPLEX COMPONENT RRP4"/>
    <property type="match status" value="1"/>
</dbReference>
<name>A0A9W7G101_9STRA</name>
<evidence type="ECO:0008006" key="10">
    <source>
        <dbReference type="Google" id="ProtNLM"/>
    </source>
</evidence>
<dbReference type="Pfam" id="PF14382">
    <property type="entry name" value="ECR1_N"/>
    <property type="match status" value="1"/>
</dbReference>
<dbReference type="GO" id="GO:0034475">
    <property type="term" value="P:U4 snRNA 3'-end processing"/>
    <property type="evidence" value="ECO:0007669"/>
    <property type="project" value="TreeGrafter"/>
</dbReference>
<dbReference type="CDD" id="cd22525">
    <property type="entry name" value="KH-I_Rrp4_eukar"/>
    <property type="match status" value="1"/>
</dbReference>
<gene>
    <name evidence="8" type="ORF">TrCOL_g10908</name>
</gene>
<evidence type="ECO:0000259" key="5">
    <source>
        <dbReference type="Pfam" id="PF14382"/>
    </source>
</evidence>
<comment type="caution">
    <text evidence="8">The sequence shown here is derived from an EMBL/GenBank/DDBJ whole genome shotgun (WGS) entry which is preliminary data.</text>
</comment>
<keyword evidence="4" id="KW-0694">RNA-binding</keyword>
<evidence type="ECO:0000313" key="9">
    <source>
        <dbReference type="Proteomes" id="UP001165065"/>
    </source>
</evidence>
<dbReference type="AlphaFoldDB" id="A0A9W7G101"/>
<dbReference type="EMBL" id="BRYA01000646">
    <property type="protein sequence ID" value="GMI27581.1"/>
    <property type="molecule type" value="Genomic_DNA"/>
</dbReference>
<comment type="subcellular location">
    <subcellularLocation>
        <location evidence="1">Nucleus</location>
    </subcellularLocation>
</comment>
<keyword evidence="9" id="KW-1185">Reference proteome</keyword>